<accession>A1BU79</accession>
<sequence>MQALIKILKQAYLISGDLNATIGKEKIRRHREFIESKIDSVELSNDWYVIGEDINKSITKYNKRELMYNGR</sequence>
<protein>
    <submittedName>
        <fullName evidence="1">Uncharacterized protein</fullName>
    </submittedName>
</protein>
<gene>
    <name evidence="1" type="ORF">ph30</name>
</gene>
<name>A1BU79_9CAUD</name>
<dbReference type="GeneID" id="4643177"/>
<reference evidence="1 2" key="1">
    <citation type="journal article" date="2007" name="J. Bacteriol.">
        <title>First Complete Genome Sequence of Two Staphylococcus epidermidis Bacteriophages.</title>
        <authorList>
            <person name="Daniel A."/>
            <person name="Bonnen P.E."/>
            <person name="Fischetti V.A."/>
        </authorList>
    </citation>
    <scope>NUCLEOTIDE SEQUENCE</scope>
    <source>
        <strain evidence="1">PH15</strain>
    </source>
</reference>
<dbReference type="EMBL" id="DQ834250">
    <property type="protein sequence ID" value="ABI21804.1"/>
    <property type="molecule type" value="Genomic_DNA"/>
</dbReference>
<evidence type="ECO:0000313" key="2">
    <source>
        <dbReference type="Proteomes" id="UP000006925"/>
    </source>
</evidence>
<evidence type="ECO:0000313" key="1">
    <source>
        <dbReference type="EMBL" id="ABI21804.1"/>
    </source>
</evidence>
<proteinExistence type="predicted"/>
<organism evidence="1 2">
    <name type="scientific">Staphylococcus phage PH15</name>
    <dbReference type="NCBI Taxonomy" id="2913977"/>
    <lineage>
        <taxon>Viruses</taxon>
        <taxon>Duplodnaviria</taxon>
        <taxon>Heunggongvirae</taxon>
        <taxon>Uroviricota</taxon>
        <taxon>Caudoviricetes</taxon>
        <taxon>Rockefellervirus</taxon>
        <taxon>Rockefellervirus PH15</taxon>
    </lineage>
</organism>
<keyword evidence="2" id="KW-1185">Reference proteome</keyword>
<dbReference type="RefSeq" id="YP_950692.1">
    <property type="nucleotide sequence ID" value="NC_008723.1"/>
</dbReference>
<dbReference type="KEGG" id="vg:4643177"/>
<dbReference type="Proteomes" id="UP000006925">
    <property type="component" value="Segment"/>
</dbReference>